<dbReference type="KEGG" id="fau:Fraau_2912"/>
<dbReference type="InterPro" id="IPR001509">
    <property type="entry name" value="Epimerase_deHydtase"/>
</dbReference>
<dbReference type="AlphaFoldDB" id="H8L1Y7"/>
<dbReference type="HOGENOM" id="CLU_007383_11_2_6"/>
<dbReference type="GO" id="GO:0005737">
    <property type="term" value="C:cytoplasm"/>
    <property type="evidence" value="ECO:0007669"/>
    <property type="project" value="TreeGrafter"/>
</dbReference>
<name>H8L1Y7_FRAAD</name>
<gene>
    <name evidence="2" type="ordered locus">Fraau_2912</name>
</gene>
<dbReference type="STRING" id="767434.Fraau_2912"/>
<accession>H8L1Y7</accession>
<organism evidence="2 3">
    <name type="scientific">Frateuria aurantia (strain ATCC 33424 / DSM 6220 / KCTC 2777 / LMG 1558 / NBRC 3245 / NCIMB 13370)</name>
    <name type="common">Acetobacter aurantius</name>
    <dbReference type="NCBI Taxonomy" id="767434"/>
    <lineage>
        <taxon>Bacteria</taxon>
        <taxon>Pseudomonadati</taxon>
        <taxon>Pseudomonadota</taxon>
        <taxon>Gammaproteobacteria</taxon>
        <taxon>Lysobacterales</taxon>
        <taxon>Rhodanobacteraceae</taxon>
        <taxon>Frateuria</taxon>
    </lineage>
</organism>
<reference evidence="2" key="1">
    <citation type="submission" date="2012-02" db="EMBL/GenBank/DDBJ databases">
        <title>The complete genome of Frateuria aurantia DSM 6220.</title>
        <authorList>
            <consortium name="US DOE Joint Genome Institute (JGI-PGF)"/>
            <person name="Lucas S."/>
            <person name="Copeland A."/>
            <person name="Lapidus A."/>
            <person name="Glavina del Rio T."/>
            <person name="Dalin E."/>
            <person name="Tice H."/>
            <person name="Bruce D."/>
            <person name="Goodwin L."/>
            <person name="Pitluck S."/>
            <person name="Peters L."/>
            <person name="Ovchinnikova G."/>
            <person name="Teshima H."/>
            <person name="Kyrpides N."/>
            <person name="Mavromatis K."/>
            <person name="Ivanova N."/>
            <person name="Brettin T."/>
            <person name="Detter J.C."/>
            <person name="Han C."/>
            <person name="Larimer F."/>
            <person name="Land M."/>
            <person name="Hauser L."/>
            <person name="Markowitz V."/>
            <person name="Cheng J.-F."/>
            <person name="Hugenholtz P."/>
            <person name="Woyke T."/>
            <person name="Wu D."/>
            <person name="Brambilla E."/>
            <person name="Klenk H.-P."/>
            <person name="Eisen J.A."/>
        </authorList>
    </citation>
    <scope>NUCLEOTIDE SEQUENCE</scope>
    <source>
        <strain evidence="2">DSM 6220</strain>
    </source>
</reference>
<dbReference type="Gene3D" id="3.40.50.720">
    <property type="entry name" value="NAD(P)-binding Rossmann-like Domain"/>
    <property type="match status" value="1"/>
</dbReference>
<dbReference type="GO" id="GO:0004029">
    <property type="term" value="F:aldehyde dehydrogenase (NAD+) activity"/>
    <property type="evidence" value="ECO:0007669"/>
    <property type="project" value="TreeGrafter"/>
</dbReference>
<dbReference type="SUPFAM" id="SSF51735">
    <property type="entry name" value="NAD(P)-binding Rossmann-fold domains"/>
    <property type="match status" value="1"/>
</dbReference>
<dbReference type="EMBL" id="CP003350">
    <property type="protein sequence ID" value="AFC87242.1"/>
    <property type="molecule type" value="Genomic_DNA"/>
</dbReference>
<evidence type="ECO:0000313" key="2">
    <source>
        <dbReference type="EMBL" id="AFC87242.1"/>
    </source>
</evidence>
<dbReference type="InterPro" id="IPR036291">
    <property type="entry name" value="NAD(P)-bd_dom_sf"/>
</dbReference>
<dbReference type="PANTHER" id="PTHR48079:SF6">
    <property type="entry name" value="NAD(P)-BINDING DOMAIN-CONTAINING PROTEIN-RELATED"/>
    <property type="match status" value="1"/>
</dbReference>
<dbReference type="PANTHER" id="PTHR48079">
    <property type="entry name" value="PROTEIN YEEZ"/>
    <property type="match status" value="1"/>
</dbReference>
<dbReference type="Pfam" id="PF01370">
    <property type="entry name" value="Epimerase"/>
    <property type="match status" value="1"/>
</dbReference>
<dbReference type="Proteomes" id="UP000005234">
    <property type="component" value="Chromosome"/>
</dbReference>
<keyword evidence="3" id="KW-1185">Reference proteome</keyword>
<evidence type="ECO:0000259" key="1">
    <source>
        <dbReference type="Pfam" id="PF01370"/>
    </source>
</evidence>
<dbReference type="InterPro" id="IPR051783">
    <property type="entry name" value="NAD(P)-dependent_oxidoreduct"/>
</dbReference>
<feature type="domain" description="NAD-dependent epimerase/dehydratase" evidence="1">
    <location>
        <begin position="7"/>
        <end position="199"/>
    </location>
</feature>
<dbReference type="eggNOG" id="COG0451">
    <property type="taxonomic scope" value="Bacteria"/>
</dbReference>
<sequence>MLLAGCGDLGLRVAASLQARQQPALGLRRSPPAGPSSPAWIQADLCRPETLTALPRSIDTVMYSPTPGARDPARYHAVFVEGLGHLLDRLQGHDLRRVVLVSSTAVYGDLDGEWGDESTVTEPLGFNGRVLLEAEQLLQRRCPQAGVVVRLGGIYGPGRLQWLRRLQQGHVRVPRQRPHWSNRIHADDAAALLLQLLQVAEPAPLYLGVDGQPLRLDHFYDAMAVELGLPPPAEGPAPTGIGNKRLASARLAALGFRPRWPDAIHGCRALLANID</sequence>
<proteinExistence type="predicted"/>
<evidence type="ECO:0000313" key="3">
    <source>
        <dbReference type="Proteomes" id="UP000005234"/>
    </source>
</evidence>
<protein>
    <submittedName>
        <fullName evidence="2">Nucleoside-diphosphate-sugar epimerase</fullName>
    </submittedName>
</protein>